<dbReference type="EMBL" id="ON529858">
    <property type="protein sequence ID" value="UTC29676.1"/>
    <property type="molecule type" value="Genomic_DNA"/>
</dbReference>
<evidence type="ECO:0000313" key="2">
    <source>
        <dbReference type="Proteomes" id="UP001057427"/>
    </source>
</evidence>
<organism evidence="1 2">
    <name type="scientific">Brevundimonas phage vB_BgoS-Bajun</name>
    <dbReference type="NCBI Taxonomy" id="2948594"/>
    <lineage>
        <taxon>Viruses</taxon>
        <taxon>Duplodnaviria</taxon>
        <taxon>Heunggongvirae</taxon>
        <taxon>Uroviricota</taxon>
        <taxon>Caudoviricetes</taxon>
        <taxon>Dolichocephalovirinae</taxon>
    </lineage>
</organism>
<name>A0A9E7ST72_9CAUD</name>
<keyword evidence="2" id="KW-1185">Reference proteome</keyword>
<gene>
    <name evidence="1" type="ORF">BAJUN_00460</name>
</gene>
<evidence type="ECO:0000313" key="1">
    <source>
        <dbReference type="EMBL" id="UTC29676.1"/>
    </source>
</evidence>
<reference evidence="1" key="1">
    <citation type="submission" date="2022-05" db="EMBL/GenBank/DDBJ databases">
        <authorList>
            <person name="Friedrich I."/>
            <person name="Poehlein A."/>
            <person name="Schneider D."/>
            <person name="Hertel R."/>
            <person name="Daniel R."/>
        </authorList>
    </citation>
    <scope>NUCLEOTIDE SEQUENCE</scope>
</reference>
<sequence>MTVKDSPITRIKAADAKALWVSGPRTRAAALQKLAKKLKFQFLVSLHLNETDATRSVEGWAESPRSREIATDYFAHILKAAPGEVLERTGVLIYGVHKDGTAEVATYGTSRTDCHILGTWGAEKLNEMTAVPFQSWFGMGNDGVPLPLTEEQLETLTPEGRTWVADRTRAA</sequence>
<dbReference type="Proteomes" id="UP001057427">
    <property type="component" value="Segment"/>
</dbReference>
<proteinExistence type="predicted"/>
<accession>A0A9E7ST72</accession>
<protein>
    <submittedName>
        <fullName evidence="1">Uncharacterized protein</fullName>
    </submittedName>
</protein>